<feature type="compositionally biased region" description="Polar residues" evidence="1">
    <location>
        <begin position="11"/>
        <end position="27"/>
    </location>
</feature>
<organism evidence="2 3">
    <name type="scientific">Microthyrium microscopicum</name>
    <dbReference type="NCBI Taxonomy" id="703497"/>
    <lineage>
        <taxon>Eukaryota</taxon>
        <taxon>Fungi</taxon>
        <taxon>Dikarya</taxon>
        <taxon>Ascomycota</taxon>
        <taxon>Pezizomycotina</taxon>
        <taxon>Dothideomycetes</taxon>
        <taxon>Dothideomycetes incertae sedis</taxon>
        <taxon>Microthyriales</taxon>
        <taxon>Microthyriaceae</taxon>
        <taxon>Microthyrium</taxon>
    </lineage>
</organism>
<proteinExistence type="predicted"/>
<protein>
    <submittedName>
        <fullName evidence="2">Uncharacterized protein</fullName>
    </submittedName>
</protein>
<evidence type="ECO:0000313" key="3">
    <source>
        <dbReference type="Proteomes" id="UP000799302"/>
    </source>
</evidence>
<keyword evidence="3" id="KW-1185">Reference proteome</keyword>
<accession>A0A6A6U008</accession>
<feature type="region of interest" description="Disordered" evidence="1">
    <location>
        <begin position="1"/>
        <end position="27"/>
    </location>
</feature>
<reference evidence="2" key="1">
    <citation type="journal article" date="2020" name="Stud. Mycol.">
        <title>101 Dothideomycetes genomes: a test case for predicting lifestyles and emergence of pathogens.</title>
        <authorList>
            <person name="Haridas S."/>
            <person name="Albert R."/>
            <person name="Binder M."/>
            <person name="Bloem J."/>
            <person name="Labutti K."/>
            <person name="Salamov A."/>
            <person name="Andreopoulos B."/>
            <person name="Baker S."/>
            <person name="Barry K."/>
            <person name="Bills G."/>
            <person name="Bluhm B."/>
            <person name="Cannon C."/>
            <person name="Castanera R."/>
            <person name="Culley D."/>
            <person name="Daum C."/>
            <person name="Ezra D."/>
            <person name="Gonzalez J."/>
            <person name="Henrissat B."/>
            <person name="Kuo A."/>
            <person name="Liang C."/>
            <person name="Lipzen A."/>
            <person name="Lutzoni F."/>
            <person name="Magnuson J."/>
            <person name="Mondo S."/>
            <person name="Nolan M."/>
            <person name="Ohm R."/>
            <person name="Pangilinan J."/>
            <person name="Park H.-J."/>
            <person name="Ramirez L."/>
            <person name="Alfaro M."/>
            <person name="Sun H."/>
            <person name="Tritt A."/>
            <person name="Yoshinaga Y."/>
            <person name="Zwiers L.-H."/>
            <person name="Turgeon B."/>
            <person name="Goodwin S."/>
            <person name="Spatafora J."/>
            <person name="Crous P."/>
            <person name="Grigoriev I."/>
        </authorList>
    </citation>
    <scope>NUCLEOTIDE SEQUENCE</scope>
    <source>
        <strain evidence="2">CBS 115976</strain>
    </source>
</reference>
<gene>
    <name evidence="2" type="ORF">BT63DRAFT_418379</name>
</gene>
<sequence length="124" mass="14120">MFPNLPFRPALQSNTASNSQRDQQGNPLMDQIAQNTEQLNSIQEDIKHMGKIMETNSKLMEVNFLKIHARFDGQGRSIKLLQHCLNNLWGVINDLDVFWNGLDETMNDIKEKLYGSESSSLPDA</sequence>
<dbReference type="Proteomes" id="UP000799302">
    <property type="component" value="Unassembled WGS sequence"/>
</dbReference>
<name>A0A6A6U008_9PEZI</name>
<dbReference type="AlphaFoldDB" id="A0A6A6U008"/>
<evidence type="ECO:0000313" key="2">
    <source>
        <dbReference type="EMBL" id="KAF2664254.1"/>
    </source>
</evidence>
<evidence type="ECO:0000256" key="1">
    <source>
        <dbReference type="SAM" id="MobiDB-lite"/>
    </source>
</evidence>
<dbReference type="EMBL" id="MU004243">
    <property type="protein sequence ID" value="KAF2664254.1"/>
    <property type="molecule type" value="Genomic_DNA"/>
</dbReference>